<organism evidence="5 6">
    <name type="scientific">Caballeronia mineralivorans PML1(12)</name>
    <dbReference type="NCBI Taxonomy" id="908627"/>
    <lineage>
        <taxon>Bacteria</taxon>
        <taxon>Pseudomonadati</taxon>
        <taxon>Pseudomonadota</taxon>
        <taxon>Betaproteobacteria</taxon>
        <taxon>Burkholderiales</taxon>
        <taxon>Burkholderiaceae</taxon>
        <taxon>Caballeronia</taxon>
    </lineage>
</organism>
<dbReference type="GO" id="GO:0003700">
    <property type="term" value="F:DNA-binding transcription factor activity"/>
    <property type="evidence" value="ECO:0007669"/>
    <property type="project" value="InterPro"/>
</dbReference>
<dbReference type="PATRIC" id="fig|908627.4.peg.7590"/>
<sequence length="238" mass="26727">MLTLITPSGLISPRTMASTLEDMLRRDIITGALVPGSRLGVKELGERYEAGAIPLREALSRLCATGLVLAVDQKGFRVADVSLEELADITETRQEIERLAIVRAIRRRDPTWEGELLSAHHQLQRISVYEPQDSDRLNPEWERAHNRFHEVLTAGCRSEWLTHFASMLRDHTARYRHLSATAPHAHDRNVADEHDAIVQAVLSHDVELASLLLVEHFGRTMKLVAAALNLTLTKDKSI</sequence>
<evidence type="ECO:0000313" key="5">
    <source>
        <dbReference type="EMBL" id="KLU21805.1"/>
    </source>
</evidence>
<keyword evidence="3" id="KW-0804">Transcription</keyword>
<reference evidence="5 6" key="1">
    <citation type="journal article" date="2015" name="Genome Announc.">
        <title>Draft Genome Sequence of Burkholderia sp. Strain PML1(12), an Ectomycorrhizosphere-Inhabiting Bacterium with Effective Mineral-Weathering Ability.</title>
        <authorList>
            <person name="Uroz S."/>
            <person name="Oger P."/>
        </authorList>
    </citation>
    <scope>NUCLEOTIDE SEQUENCE [LARGE SCALE GENOMIC DNA]</scope>
    <source>
        <strain evidence="6">PML1(12)</strain>
    </source>
</reference>
<gene>
    <name evidence="5" type="ORF">EOS_33920</name>
</gene>
<dbReference type="PANTHER" id="PTHR43537:SF20">
    <property type="entry name" value="HTH-TYPE TRANSCRIPTIONAL REPRESSOR GLAR"/>
    <property type="match status" value="1"/>
</dbReference>
<accession>A0A0J1CM02</accession>
<evidence type="ECO:0000256" key="2">
    <source>
        <dbReference type="ARBA" id="ARBA00023125"/>
    </source>
</evidence>
<dbReference type="InterPro" id="IPR008920">
    <property type="entry name" value="TF_FadR/GntR_C"/>
</dbReference>
<dbReference type="PROSITE" id="PS50949">
    <property type="entry name" value="HTH_GNTR"/>
    <property type="match status" value="1"/>
</dbReference>
<comment type="caution">
    <text evidence="5">The sequence shown here is derived from an EMBL/GenBank/DDBJ whole genome shotgun (WGS) entry which is preliminary data.</text>
</comment>
<dbReference type="Gene3D" id="1.20.120.530">
    <property type="entry name" value="GntR ligand-binding domain-like"/>
    <property type="match status" value="1"/>
</dbReference>
<dbReference type="SMART" id="SM00895">
    <property type="entry name" value="FCD"/>
    <property type="match status" value="1"/>
</dbReference>
<evidence type="ECO:0000259" key="4">
    <source>
        <dbReference type="PROSITE" id="PS50949"/>
    </source>
</evidence>
<dbReference type="SUPFAM" id="SSF48008">
    <property type="entry name" value="GntR ligand-binding domain-like"/>
    <property type="match status" value="1"/>
</dbReference>
<evidence type="ECO:0000313" key="6">
    <source>
        <dbReference type="Proteomes" id="UP000035963"/>
    </source>
</evidence>
<dbReference type="Pfam" id="PF00392">
    <property type="entry name" value="GntR"/>
    <property type="match status" value="1"/>
</dbReference>
<dbReference type="Gene3D" id="1.10.10.10">
    <property type="entry name" value="Winged helix-like DNA-binding domain superfamily/Winged helix DNA-binding domain"/>
    <property type="match status" value="1"/>
</dbReference>
<keyword evidence="1" id="KW-0805">Transcription regulation</keyword>
<dbReference type="InterPro" id="IPR011711">
    <property type="entry name" value="GntR_C"/>
</dbReference>
<keyword evidence="2" id="KW-0238">DNA-binding</keyword>
<dbReference type="EMBL" id="AEJF01000201">
    <property type="protein sequence ID" value="KLU21805.1"/>
    <property type="molecule type" value="Genomic_DNA"/>
</dbReference>
<dbReference type="SUPFAM" id="SSF46785">
    <property type="entry name" value="Winged helix' DNA-binding domain"/>
    <property type="match status" value="1"/>
</dbReference>
<dbReference type="SMART" id="SM00345">
    <property type="entry name" value="HTH_GNTR"/>
    <property type="match status" value="1"/>
</dbReference>
<dbReference type="InterPro" id="IPR036390">
    <property type="entry name" value="WH_DNA-bd_sf"/>
</dbReference>
<dbReference type="GO" id="GO:0003677">
    <property type="term" value="F:DNA binding"/>
    <property type="evidence" value="ECO:0007669"/>
    <property type="project" value="UniProtKB-KW"/>
</dbReference>
<evidence type="ECO:0000256" key="1">
    <source>
        <dbReference type="ARBA" id="ARBA00023015"/>
    </source>
</evidence>
<proteinExistence type="predicted"/>
<evidence type="ECO:0000256" key="3">
    <source>
        <dbReference type="ARBA" id="ARBA00023163"/>
    </source>
</evidence>
<dbReference type="InterPro" id="IPR000524">
    <property type="entry name" value="Tscrpt_reg_HTH_GntR"/>
</dbReference>
<feature type="domain" description="HTH gntR-type" evidence="4">
    <location>
        <begin position="14"/>
        <end position="81"/>
    </location>
</feature>
<dbReference type="PANTHER" id="PTHR43537">
    <property type="entry name" value="TRANSCRIPTIONAL REGULATOR, GNTR FAMILY"/>
    <property type="match status" value="1"/>
</dbReference>
<name>A0A0J1CM02_9BURK</name>
<dbReference type="AlphaFoldDB" id="A0A0J1CM02"/>
<dbReference type="Proteomes" id="UP000035963">
    <property type="component" value="Unassembled WGS sequence"/>
</dbReference>
<keyword evidence="6" id="KW-1185">Reference proteome</keyword>
<dbReference type="Pfam" id="PF07729">
    <property type="entry name" value="FCD"/>
    <property type="match status" value="1"/>
</dbReference>
<protein>
    <recommendedName>
        <fullName evidence="4">HTH gntR-type domain-containing protein</fullName>
    </recommendedName>
</protein>
<dbReference type="InterPro" id="IPR036388">
    <property type="entry name" value="WH-like_DNA-bd_sf"/>
</dbReference>